<comment type="cofactor">
    <cofactor evidence="1">
        <name>[4Fe-4S] cluster</name>
        <dbReference type="ChEBI" id="CHEBI:49883"/>
    </cofactor>
</comment>
<accession>A0ABD1Y004</accession>
<dbReference type="PROSITE" id="PS01305">
    <property type="entry name" value="MOAA_NIFB_PQQE"/>
    <property type="match status" value="1"/>
</dbReference>
<keyword evidence="5" id="KW-0949">S-adenosyl-L-methionine</keyword>
<dbReference type="SFLD" id="SFLDG01067">
    <property type="entry name" value="SPASM/twitch_domain_containing"/>
    <property type="match status" value="1"/>
</dbReference>
<evidence type="ECO:0000256" key="14">
    <source>
        <dbReference type="SAM" id="MobiDB-lite"/>
    </source>
</evidence>
<dbReference type="Proteomes" id="UP001605036">
    <property type="component" value="Unassembled WGS sequence"/>
</dbReference>
<evidence type="ECO:0000313" key="17">
    <source>
        <dbReference type="Proteomes" id="UP001605036"/>
    </source>
</evidence>
<dbReference type="Pfam" id="PF04055">
    <property type="entry name" value="Radical_SAM"/>
    <property type="match status" value="1"/>
</dbReference>
<keyword evidence="8" id="KW-0408">Iron</keyword>
<evidence type="ECO:0000256" key="8">
    <source>
        <dbReference type="ARBA" id="ARBA00023004"/>
    </source>
</evidence>
<evidence type="ECO:0000256" key="6">
    <source>
        <dbReference type="ARBA" id="ARBA00022723"/>
    </source>
</evidence>
<dbReference type="InterPro" id="IPR040064">
    <property type="entry name" value="MoaA-like"/>
</dbReference>
<dbReference type="InterPro" id="IPR000385">
    <property type="entry name" value="MoaA_NifB_PqqE_Fe-S-bd_CS"/>
</dbReference>
<dbReference type="SFLD" id="SFLDG01383">
    <property type="entry name" value="cyclic_pyranopterin_phosphate"/>
    <property type="match status" value="1"/>
</dbReference>
<dbReference type="InterPro" id="IPR007197">
    <property type="entry name" value="rSAM"/>
</dbReference>
<dbReference type="PANTHER" id="PTHR22960:SF0">
    <property type="entry name" value="MOLYBDENUM COFACTOR BIOSYNTHESIS PROTEIN 1"/>
    <property type="match status" value="1"/>
</dbReference>
<dbReference type="EMBL" id="JBHFFA010000006">
    <property type="protein sequence ID" value="KAL2620069.1"/>
    <property type="molecule type" value="Genomic_DNA"/>
</dbReference>
<dbReference type="InterPro" id="IPR013785">
    <property type="entry name" value="Aldolase_TIM"/>
</dbReference>
<evidence type="ECO:0000256" key="11">
    <source>
        <dbReference type="ARBA" id="ARBA00023150"/>
    </source>
</evidence>
<evidence type="ECO:0000256" key="10">
    <source>
        <dbReference type="ARBA" id="ARBA00023134"/>
    </source>
</evidence>
<keyword evidence="4" id="KW-0004">4Fe-4S</keyword>
<evidence type="ECO:0000256" key="13">
    <source>
        <dbReference type="ARBA" id="ARBA00048697"/>
    </source>
</evidence>
<dbReference type="InterPro" id="IPR050105">
    <property type="entry name" value="MoCo_biosynth_MoaA/MoaC"/>
</dbReference>
<evidence type="ECO:0000256" key="4">
    <source>
        <dbReference type="ARBA" id="ARBA00022485"/>
    </source>
</evidence>
<gene>
    <name evidence="16" type="ORF">R1flu_000274</name>
</gene>
<dbReference type="GO" id="GO:0005525">
    <property type="term" value="F:GTP binding"/>
    <property type="evidence" value="ECO:0007669"/>
    <property type="project" value="UniProtKB-KW"/>
</dbReference>
<dbReference type="SMART" id="SM00729">
    <property type="entry name" value="Elp3"/>
    <property type="match status" value="1"/>
</dbReference>
<keyword evidence="6" id="KW-0479">Metal-binding</keyword>
<dbReference type="HAMAP" id="MF_01225_B">
    <property type="entry name" value="MoaA_B"/>
    <property type="match status" value="1"/>
</dbReference>
<dbReference type="Pfam" id="PF06463">
    <property type="entry name" value="Mob_synth_C"/>
    <property type="match status" value="1"/>
</dbReference>
<keyword evidence="17" id="KW-1185">Reference proteome</keyword>
<dbReference type="GO" id="GO:0006777">
    <property type="term" value="P:Mo-molybdopterin cofactor biosynthetic process"/>
    <property type="evidence" value="ECO:0007669"/>
    <property type="project" value="UniProtKB-KW"/>
</dbReference>
<dbReference type="InterPro" id="IPR006638">
    <property type="entry name" value="Elp3/MiaA/NifB-like_rSAM"/>
</dbReference>
<dbReference type="SFLD" id="SFLDS00029">
    <property type="entry name" value="Radical_SAM"/>
    <property type="match status" value="1"/>
</dbReference>
<evidence type="ECO:0000256" key="5">
    <source>
        <dbReference type="ARBA" id="ARBA00022691"/>
    </source>
</evidence>
<keyword evidence="9" id="KW-0411">Iron-sulfur</keyword>
<dbReference type="GO" id="GO:0051539">
    <property type="term" value="F:4 iron, 4 sulfur cluster binding"/>
    <property type="evidence" value="ECO:0007669"/>
    <property type="project" value="UniProtKB-KW"/>
</dbReference>
<evidence type="ECO:0000313" key="16">
    <source>
        <dbReference type="EMBL" id="KAL2620069.1"/>
    </source>
</evidence>
<dbReference type="PANTHER" id="PTHR22960">
    <property type="entry name" value="MOLYBDOPTERIN COFACTOR SYNTHESIS PROTEIN A"/>
    <property type="match status" value="1"/>
</dbReference>
<dbReference type="CDD" id="cd01335">
    <property type="entry name" value="Radical_SAM"/>
    <property type="match status" value="1"/>
</dbReference>
<organism evidence="16 17">
    <name type="scientific">Riccia fluitans</name>
    <dbReference type="NCBI Taxonomy" id="41844"/>
    <lineage>
        <taxon>Eukaryota</taxon>
        <taxon>Viridiplantae</taxon>
        <taxon>Streptophyta</taxon>
        <taxon>Embryophyta</taxon>
        <taxon>Marchantiophyta</taxon>
        <taxon>Marchantiopsida</taxon>
        <taxon>Marchantiidae</taxon>
        <taxon>Marchantiales</taxon>
        <taxon>Ricciaceae</taxon>
        <taxon>Riccia</taxon>
    </lineage>
</organism>
<keyword evidence="11" id="KW-0501">Molybdenum cofactor biosynthesis</keyword>
<evidence type="ECO:0000256" key="7">
    <source>
        <dbReference type="ARBA" id="ARBA00022741"/>
    </source>
</evidence>
<comment type="caution">
    <text evidence="16">The sequence shown here is derived from an EMBL/GenBank/DDBJ whole genome shotgun (WGS) entry which is preliminary data.</text>
</comment>
<dbReference type="GO" id="GO:0046872">
    <property type="term" value="F:metal ion binding"/>
    <property type="evidence" value="ECO:0007669"/>
    <property type="project" value="UniProtKB-KW"/>
</dbReference>
<dbReference type="InterPro" id="IPR013483">
    <property type="entry name" value="MoaA"/>
</dbReference>
<dbReference type="AlphaFoldDB" id="A0ABD1Y004"/>
<name>A0ABD1Y004_9MARC</name>
<evidence type="ECO:0000256" key="12">
    <source>
        <dbReference type="ARBA" id="ARBA00023239"/>
    </source>
</evidence>
<comment type="catalytic activity">
    <reaction evidence="13">
        <text>GTP + AH2 + S-adenosyl-L-methionine = (8S)-3',8-cyclo-7,8-dihydroguanosine 5'-triphosphate + 5'-deoxyadenosine + L-methionine + A + H(+)</text>
        <dbReference type="Rhea" id="RHEA:49576"/>
        <dbReference type="ChEBI" id="CHEBI:13193"/>
        <dbReference type="ChEBI" id="CHEBI:15378"/>
        <dbReference type="ChEBI" id="CHEBI:17319"/>
        <dbReference type="ChEBI" id="CHEBI:17499"/>
        <dbReference type="ChEBI" id="CHEBI:37565"/>
        <dbReference type="ChEBI" id="CHEBI:57844"/>
        <dbReference type="ChEBI" id="CHEBI:59789"/>
        <dbReference type="ChEBI" id="CHEBI:131766"/>
        <dbReference type="EC" id="4.1.99.22"/>
    </reaction>
</comment>
<dbReference type="NCBIfam" id="TIGR02666">
    <property type="entry name" value="moaA"/>
    <property type="match status" value="1"/>
</dbReference>
<protein>
    <recommendedName>
        <fullName evidence="3">GTP 3',8-cyclase</fullName>
        <ecNumber evidence="3">4.1.99.22</ecNumber>
    </recommendedName>
</protein>
<feature type="region of interest" description="Disordered" evidence="14">
    <location>
        <begin position="95"/>
        <end position="120"/>
    </location>
</feature>
<dbReference type="SUPFAM" id="SSF102114">
    <property type="entry name" value="Radical SAM enzymes"/>
    <property type="match status" value="1"/>
</dbReference>
<evidence type="ECO:0000256" key="3">
    <source>
        <dbReference type="ARBA" id="ARBA00012167"/>
    </source>
</evidence>
<keyword evidence="7" id="KW-0547">Nucleotide-binding</keyword>
<dbReference type="CDD" id="cd21117">
    <property type="entry name" value="Twitch_MoaA"/>
    <property type="match status" value="1"/>
</dbReference>
<dbReference type="InterPro" id="IPR058240">
    <property type="entry name" value="rSAM_sf"/>
</dbReference>
<proteinExistence type="inferred from homology"/>
<dbReference type="Gene3D" id="3.20.20.70">
    <property type="entry name" value="Aldolase class I"/>
    <property type="match status" value="1"/>
</dbReference>
<evidence type="ECO:0000259" key="15">
    <source>
        <dbReference type="PROSITE" id="PS51918"/>
    </source>
</evidence>
<dbReference type="SFLD" id="SFLDG01386">
    <property type="entry name" value="main_SPASM_domain-containing"/>
    <property type="match status" value="1"/>
</dbReference>
<dbReference type="PROSITE" id="PS51918">
    <property type="entry name" value="RADICAL_SAM"/>
    <property type="match status" value="1"/>
</dbReference>
<sequence>MSSIKQQHWGAFGRKVYPLLLPSLPTSGSTALRSLVPGLCTVGRGQPYQENLPAPAAAEPNIGAKFQIVHNYKLGDSCRGFSACASEESIIETSEESCATGRAAGDEDDRNSSHSSASVSQTLLQVESSLHRISAEPTVSDMLVDTHGRRHNYLRISLTERCNLRCKYCMPAEGVELTPGGQLLGDKEVMRLARLFVAEGVDKIRLTGGEPTIRSNIEDICLELSSLPGLKYLAMTTNGLVLARKLPRLRAAGLNQLNISLDSLVPAKFELLTRRRGHAKVLQAINTALELGFNPVKVNVVVMRGFNDDELVDFVELTRSKPINVRFIEFMPFDGNVWSSKKLVSYFEMLSSLREKYPSLSRLKDHPTDTAKNFQVDGFEGTVSFITSMTHSFCSGCNRLRLMADGNFKVCLFGPAEVSLRDAMRSGVDDEGLKQIIGDAVKRKKAAHAGMFDLAKTQNRPMIHIGVRVSSVILKSSVMNPDITGLLMEKTTG</sequence>
<dbReference type="InterPro" id="IPR010505">
    <property type="entry name" value="MoaA_twitch"/>
</dbReference>
<reference evidence="16 17" key="1">
    <citation type="submission" date="2024-09" db="EMBL/GenBank/DDBJ databases">
        <title>Chromosome-scale assembly of Riccia fluitans.</title>
        <authorList>
            <person name="Paukszto L."/>
            <person name="Sawicki J."/>
            <person name="Karawczyk K."/>
            <person name="Piernik-Szablinska J."/>
            <person name="Szczecinska M."/>
            <person name="Mazdziarz M."/>
        </authorList>
    </citation>
    <scope>NUCLEOTIDE SEQUENCE [LARGE SCALE GENOMIC DNA]</scope>
    <source>
        <strain evidence="16">Rf_01</strain>
        <tissue evidence="16">Aerial parts of the thallus</tissue>
    </source>
</reference>
<keyword evidence="10" id="KW-0342">GTP-binding</keyword>
<evidence type="ECO:0000256" key="9">
    <source>
        <dbReference type="ARBA" id="ARBA00023014"/>
    </source>
</evidence>
<evidence type="ECO:0000256" key="1">
    <source>
        <dbReference type="ARBA" id="ARBA00001966"/>
    </source>
</evidence>
<dbReference type="GO" id="GO:0061798">
    <property type="term" value="F:GTP 3',8'-cyclase activity"/>
    <property type="evidence" value="ECO:0007669"/>
    <property type="project" value="UniProtKB-EC"/>
</dbReference>
<evidence type="ECO:0000256" key="2">
    <source>
        <dbReference type="ARBA" id="ARBA00005046"/>
    </source>
</evidence>
<comment type="pathway">
    <text evidence="2">Cofactor biosynthesis; molybdopterin biosynthesis.</text>
</comment>
<dbReference type="EC" id="4.1.99.22" evidence="3"/>
<feature type="domain" description="Radical SAM core" evidence="15">
    <location>
        <begin position="146"/>
        <end position="367"/>
    </location>
</feature>
<keyword evidence="12" id="KW-0456">Lyase</keyword>